<protein>
    <submittedName>
        <fullName evidence="1">Uncharacterized protein</fullName>
    </submittedName>
</protein>
<dbReference type="Pfam" id="PF11901">
    <property type="entry name" value="DM9"/>
    <property type="match status" value="1"/>
</dbReference>
<dbReference type="EMBL" id="CADEPI010000400">
    <property type="protein sequence ID" value="CAB3385228.1"/>
    <property type="molecule type" value="Genomic_DNA"/>
</dbReference>
<dbReference type="InterPro" id="IPR006616">
    <property type="entry name" value="DM9_repeat"/>
</dbReference>
<organism evidence="1 2">
    <name type="scientific">Cloeon dipterum</name>
    <dbReference type="NCBI Taxonomy" id="197152"/>
    <lineage>
        <taxon>Eukaryota</taxon>
        <taxon>Metazoa</taxon>
        <taxon>Ecdysozoa</taxon>
        <taxon>Arthropoda</taxon>
        <taxon>Hexapoda</taxon>
        <taxon>Insecta</taxon>
        <taxon>Pterygota</taxon>
        <taxon>Palaeoptera</taxon>
        <taxon>Ephemeroptera</taxon>
        <taxon>Pisciforma</taxon>
        <taxon>Baetidae</taxon>
        <taxon>Cloeon</taxon>
    </lineage>
</organism>
<comment type="caution">
    <text evidence="1">The sequence shown here is derived from an EMBL/GenBank/DDBJ whole genome shotgun (WGS) entry which is preliminary data.</text>
</comment>
<sequence length="460" mass="53356">MATNDEIRLKMTVSKMNIHRSTKLETIAAQSIARNLDSFLDPQNSETRNAMLLPIALRNIVLRQWLMRQFAGFKKPRKRTLSKNERVELFEKRMKVFQSLVGCHTLEVDFTPFIKDRFNCFERENLLEYLKLIGAKATNLKVLILSETVHRDLWQLNRTLCDAIGKLRTLRSLNIRNIHINYTILKATCKSLKSLTHLSTRIIFDPSFDESNEREIEELQIFSNLIVFENDCQNEKFTLNCIQRLPKLQCTGYLGFAELNTYTIKELLDRCPNQKFALTRITLSARSNKEIYLNFPDVTDLKKSDERKGPGRMTWVHVHNYDDFADLTRDMDAGSNVISRVRHLGSVLPGYVSIDHRCGYYTHNGTFFMTDGKFDFEVMMSPSRLSWELYIQGQKLPRNALVAGATPDYELYLGRLKTVWNEMIYGQVHKDGTCFISSIDFGVVPLKICEIATYNIENEI</sequence>
<gene>
    <name evidence="1" type="ORF">CLODIP_2_CD01317</name>
</gene>
<proteinExistence type="predicted"/>
<name>A0A8S1DX05_9INSE</name>
<accession>A0A8S1DX05</accession>
<evidence type="ECO:0000313" key="1">
    <source>
        <dbReference type="EMBL" id="CAB3385228.1"/>
    </source>
</evidence>
<dbReference type="Gene3D" id="3.80.10.10">
    <property type="entry name" value="Ribonuclease Inhibitor"/>
    <property type="match status" value="1"/>
</dbReference>
<dbReference type="AlphaFoldDB" id="A0A8S1DX05"/>
<evidence type="ECO:0000313" key="2">
    <source>
        <dbReference type="Proteomes" id="UP000494165"/>
    </source>
</evidence>
<keyword evidence="2" id="KW-1185">Reference proteome</keyword>
<reference evidence="1 2" key="1">
    <citation type="submission" date="2020-04" db="EMBL/GenBank/DDBJ databases">
        <authorList>
            <person name="Alioto T."/>
            <person name="Alioto T."/>
            <person name="Gomez Garrido J."/>
        </authorList>
    </citation>
    <scope>NUCLEOTIDE SEQUENCE [LARGE SCALE GENOMIC DNA]</scope>
</reference>
<dbReference type="SUPFAM" id="SSF52058">
    <property type="entry name" value="L domain-like"/>
    <property type="match status" value="1"/>
</dbReference>
<dbReference type="Proteomes" id="UP000494165">
    <property type="component" value="Unassembled WGS sequence"/>
</dbReference>
<dbReference type="InterPro" id="IPR032675">
    <property type="entry name" value="LRR_dom_sf"/>
</dbReference>